<evidence type="ECO:0008006" key="2">
    <source>
        <dbReference type="Google" id="ProtNLM"/>
    </source>
</evidence>
<organism evidence="1">
    <name type="scientific">Amphimedon queenslandica</name>
    <name type="common">Sponge</name>
    <dbReference type="NCBI Taxonomy" id="400682"/>
    <lineage>
        <taxon>Eukaryota</taxon>
        <taxon>Metazoa</taxon>
        <taxon>Porifera</taxon>
        <taxon>Demospongiae</taxon>
        <taxon>Heteroscleromorpha</taxon>
        <taxon>Haplosclerida</taxon>
        <taxon>Niphatidae</taxon>
        <taxon>Amphimedon</taxon>
    </lineage>
</organism>
<protein>
    <recommendedName>
        <fullName evidence="2">Helicase C-terminal domain-containing protein</fullName>
    </recommendedName>
</protein>
<proteinExistence type="predicted"/>
<accession>A0A1X7TSL0</accession>
<dbReference type="InParanoid" id="A0A1X7TSL0"/>
<name>A0A1X7TSL0_AMPQE</name>
<reference evidence="1" key="1">
    <citation type="submission" date="2017-05" db="UniProtKB">
        <authorList>
            <consortium name="EnsemblMetazoa"/>
        </authorList>
    </citation>
    <scope>IDENTIFICATION</scope>
</reference>
<dbReference type="EnsemblMetazoa" id="Aqu2.1.17949_001">
    <property type="protein sequence ID" value="Aqu2.1.17949_001"/>
    <property type="gene ID" value="Aqu2.1.17949"/>
</dbReference>
<sequence length="83" mass="9129">TTDYYTFIADYLAEVLGNNRSIVYTNLVKDDAPLAIALKEKGINNSSYHGKNLSSHDKLKIIGNLCFDDSKIQASLMVCTSAL</sequence>
<evidence type="ECO:0000313" key="1">
    <source>
        <dbReference type="EnsemblMetazoa" id="Aqu2.1.17949_001"/>
    </source>
</evidence>
<dbReference type="AlphaFoldDB" id="A0A1X7TSL0"/>